<evidence type="ECO:0000313" key="6">
    <source>
        <dbReference type="Proteomes" id="UP000246077"/>
    </source>
</evidence>
<organism evidence="5 6">
    <name type="scientific">Zavarzinia compransoris</name>
    <dbReference type="NCBI Taxonomy" id="1264899"/>
    <lineage>
        <taxon>Bacteria</taxon>
        <taxon>Pseudomonadati</taxon>
        <taxon>Pseudomonadota</taxon>
        <taxon>Alphaproteobacteria</taxon>
        <taxon>Rhodospirillales</taxon>
        <taxon>Zavarziniaceae</taxon>
        <taxon>Zavarzinia</taxon>
    </lineage>
</organism>
<dbReference type="PANTHER" id="PTHR37423:SF2">
    <property type="entry name" value="MEMBRANE-BOUND LYTIC MUREIN TRANSGLYCOSYLASE C"/>
    <property type="match status" value="1"/>
</dbReference>
<dbReference type="OrthoDB" id="9801695at2"/>
<comment type="caution">
    <text evidence="5">The sequence shown here is derived from an EMBL/GenBank/DDBJ whole genome shotgun (WGS) entry which is preliminary data.</text>
</comment>
<evidence type="ECO:0000259" key="4">
    <source>
        <dbReference type="Pfam" id="PF01464"/>
    </source>
</evidence>
<dbReference type="SUPFAM" id="SSF53955">
    <property type="entry name" value="Lysozyme-like"/>
    <property type="match status" value="1"/>
</dbReference>
<feature type="chain" id="PRO_5016432816" evidence="3">
    <location>
        <begin position="33"/>
        <end position="237"/>
    </location>
</feature>
<evidence type="ECO:0000256" key="3">
    <source>
        <dbReference type="SAM" id="SignalP"/>
    </source>
</evidence>
<keyword evidence="6" id="KW-1185">Reference proteome</keyword>
<dbReference type="InterPro" id="IPR008258">
    <property type="entry name" value="Transglycosylase_SLT_dom_1"/>
</dbReference>
<dbReference type="AlphaFoldDB" id="A0A317E4U7"/>
<evidence type="ECO:0000313" key="5">
    <source>
        <dbReference type="EMBL" id="PWR21592.1"/>
    </source>
</evidence>
<gene>
    <name evidence="5" type="ORF">DKG75_06205</name>
</gene>
<reference evidence="6" key="1">
    <citation type="submission" date="2018-05" db="EMBL/GenBank/DDBJ databases">
        <title>Zavarzinia sp. HR-AS.</title>
        <authorList>
            <person name="Lee Y."/>
            <person name="Jeon C.O."/>
        </authorList>
    </citation>
    <scope>NUCLEOTIDE SEQUENCE [LARGE SCALE GENOMIC DNA]</scope>
    <source>
        <strain evidence="6">DSM 1231</strain>
    </source>
</reference>
<comment type="similarity">
    <text evidence="1">Belongs to the transglycosylase Slt family.</text>
</comment>
<dbReference type="Pfam" id="PF01464">
    <property type="entry name" value="SLT"/>
    <property type="match status" value="1"/>
</dbReference>
<dbReference type="CDD" id="cd00254">
    <property type="entry name" value="LT-like"/>
    <property type="match status" value="1"/>
</dbReference>
<dbReference type="Proteomes" id="UP000246077">
    <property type="component" value="Unassembled WGS sequence"/>
</dbReference>
<name>A0A317E4U7_9PROT</name>
<dbReference type="Gene3D" id="1.10.530.10">
    <property type="match status" value="1"/>
</dbReference>
<dbReference type="InterPro" id="IPR023346">
    <property type="entry name" value="Lysozyme-like_dom_sf"/>
</dbReference>
<feature type="signal peptide" evidence="3">
    <location>
        <begin position="1"/>
        <end position="32"/>
    </location>
</feature>
<evidence type="ECO:0000256" key="2">
    <source>
        <dbReference type="ARBA" id="ARBA00009387"/>
    </source>
</evidence>
<dbReference type="EMBL" id="QGLF01000002">
    <property type="protein sequence ID" value="PWR21592.1"/>
    <property type="molecule type" value="Genomic_DNA"/>
</dbReference>
<keyword evidence="3" id="KW-0732">Signal</keyword>
<accession>A0A317E4U7</accession>
<sequence>MLPLRRRASKLAGFALLLLLPGIASLPPKVLAATAESPTDDSGIDRHIAAASLAFGLPEAWIRAVIRAESGGDPRAVSVAGAMGLMQVMPETWADLRARYALGADPFEPGDNVMAGTAYLREMYDRFGAFGFLAAYHTGPGRYADHLSTGRALPSETVAYVAALQPAIDGTAAIPAAGGLRPAGHAWTSAPLFITTAGVPSTDDRLAPRRQADGSATATVVSLAPASSGLFIPRARP</sequence>
<comment type="similarity">
    <text evidence="2">Belongs to the virb1 family.</text>
</comment>
<protein>
    <submittedName>
        <fullName evidence="5">Lytic transglycosylase</fullName>
    </submittedName>
</protein>
<proteinExistence type="inferred from homology"/>
<dbReference type="RefSeq" id="WP_109920237.1">
    <property type="nucleotide sequence ID" value="NZ_QGLF01000002.1"/>
</dbReference>
<evidence type="ECO:0000256" key="1">
    <source>
        <dbReference type="ARBA" id="ARBA00007734"/>
    </source>
</evidence>
<feature type="domain" description="Transglycosylase SLT" evidence="4">
    <location>
        <begin position="48"/>
        <end position="149"/>
    </location>
</feature>
<dbReference type="PANTHER" id="PTHR37423">
    <property type="entry name" value="SOLUBLE LYTIC MUREIN TRANSGLYCOSYLASE-RELATED"/>
    <property type="match status" value="1"/>
</dbReference>